<reference evidence="7" key="1">
    <citation type="submission" date="2022-07" db="EMBL/GenBank/DDBJ databases">
        <title>Genome analysis of Parmales, a sister group of diatoms, reveals the evolutionary specialization of diatoms from phago-mixotrophs to photoautotrophs.</title>
        <authorList>
            <person name="Ban H."/>
            <person name="Sato S."/>
            <person name="Yoshikawa S."/>
            <person name="Kazumasa Y."/>
            <person name="Nakamura Y."/>
            <person name="Ichinomiya M."/>
            <person name="Saitoh K."/>
            <person name="Sato N."/>
            <person name="Blanc-Mathieu R."/>
            <person name="Endo H."/>
            <person name="Kuwata A."/>
            <person name="Ogata H."/>
        </authorList>
    </citation>
    <scope>NUCLEOTIDE SEQUENCE</scope>
</reference>
<comment type="similarity">
    <text evidence="2">Belongs to the class I fructose-bisphosphate aldolase family.</text>
</comment>
<dbReference type="Pfam" id="PF00274">
    <property type="entry name" value="Glycolytic"/>
    <property type="match status" value="2"/>
</dbReference>
<dbReference type="OrthoDB" id="36455at2759"/>
<dbReference type="InterPro" id="IPR000741">
    <property type="entry name" value="FBA_I"/>
</dbReference>
<evidence type="ECO:0000256" key="4">
    <source>
        <dbReference type="ARBA" id="ARBA00023152"/>
    </source>
</evidence>
<protein>
    <recommendedName>
        <fullName evidence="3">fructose-bisphosphate aldolase</fullName>
        <ecNumber evidence="3">4.1.2.13</ecNumber>
    </recommendedName>
</protein>
<proteinExistence type="inferred from homology"/>
<dbReference type="EC" id="4.1.2.13" evidence="3"/>
<dbReference type="Proteomes" id="UP001165082">
    <property type="component" value="Unassembled WGS sequence"/>
</dbReference>
<evidence type="ECO:0000256" key="2">
    <source>
        <dbReference type="ARBA" id="ARBA00010387"/>
    </source>
</evidence>
<feature type="region of interest" description="Disordered" evidence="6">
    <location>
        <begin position="316"/>
        <end position="335"/>
    </location>
</feature>
<evidence type="ECO:0000313" key="8">
    <source>
        <dbReference type="Proteomes" id="UP001165082"/>
    </source>
</evidence>
<dbReference type="SUPFAM" id="SSF51569">
    <property type="entry name" value="Aldolase"/>
    <property type="match status" value="1"/>
</dbReference>
<evidence type="ECO:0000256" key="6">
    <source>
        <dbReference type="SAM" id="MobiDB-lite"/>
    </source>
</evidence>
<dbReference type="PANTHER" id="PTHR11627">
    <property type="entry name" value="FRUCTOSE-BISPHOSPHATE ALDOLASE"/>
    <property type="match status" value="1"/>
</dbReference>
<dbReference type="GO" id="GO:0006096">
    <property type="term" value="P:glycolytic process"/>
    <property type="evidence" value="ECO:0007669"/>
    <property type="project" value="UniProtKB-KW"/>
</dbReference>
<evidence type="ECO:0000256" key="3">
    <source>
        <dbReference type="ARBA" id="ARBA00013068"/>
    </source>
</evidence>
<evidence type="ECO:0000313" key="7">
    <source>
        <dbReference type="EMBL" id="GMI07033.1"/>
    </source>
</evidence>
<accession>A0A9W7CJL7</accession>
<sequence length="335" mass="36005">MTVSGGGKHLSAEMRAQLKQTAQQMATPGKGLSACDEGPATIGGRFEAVGVQNSEETRRVYRQMLFTAEGCEKYLSGAILDPETLYQKSDGGVLFPELLKSRGILPGYVAAGAVFAKWRSPLVIDVSKGCPTSLAIKANMQDLARYALICQSEGLVPIVEPDISLSGTHTLETAIDVNIKVQAELYKAMIDHGVYMEGSTLKPNIVNPGKDCHESYTVEEIGEANIRVLRDVFPVAMPGANFLSGGQSLSDASARLSAMNKVKGNSPWNLSFSWSQALQLPLLELCRDKGELCLEEMGKLYVEELEIAGKAARGEHEWKEGEGSHGGAKKAMVGV</sequence>
<dbReference type="Gene3D" id="3.20.20.70">
    <property type="entry name" value="Aldolase class I"/>
    <property type="match status" value="2"/>
</dbReference>
<gene>
    <name evidence="7" type="ORF">TrRE_jg3488</name>
</gene>
<comment type="caution">
    <text evidence="7">The sequence shown here is derived from an EMBL/GenBank/DDBJ whole genome shotgun (WGS) entry which is preliminary data.</text>
</comment>
<comment type="pathway">
    <text evidence="1">Carbohydrate degradation; glycolysis; D-glyceraldehyde 3-phosphate and glycerone phosphate from D-glucose: step 4/4.</text>
</comment>
<keyword evidence="8" id="KW-1185">Reference proteome</keyword>
<organism evidence="7 8">
    <name type="scientific">Triparma retinervis</name>
    <dbReference type="NCBI Taxonomy" id="2557542"/>
    <lineage>
        <taxon>Eukaryota</taxon>
        <taxon>Sar</taxon>
        <taxon>Stramenopiles</taxon>
        <taxon>Ochrophyta</taxon>
        <taxon>Bolidophyceae</taxon>
        <taxon>Parmales</taxon>
        <taxon>Triparmaceae</taxon>
        <taxon>Triparma</taxon>
    </lineage>
</organism>
<keyword evidence="4" id="KW-0324">Glycolysis</keyword>
<dbReference type="EMBL" id="BRXZ01000190">
    <property type="protein sequence ID" value="GMI07033.1"/>
    <property type="molecule type" value="Genomic_DNA"/>
</dbReference>
<dbReference type="AlphaFoldDB" id="A0A9W7CJL7"/>
<keyword evidence="5" id="KW-0456">Lyase</keyword>
<evidence type="ECO:0000256" key="5">
    <source>
        <dbReference type="ARBA" id="ARBA00023239"/>
    </source>
</evidence>
<name>A0A9W7CJL7_9STRA</name>
<dbReference type="GO" id="GO:0004332">
    <property type="term" value="F:fructose-bisphosphate aldolase activity"/>
    <property type="evidence" value="ECO:0007669"/>
    <property type="project" value="UniProtKB-EC"/>
</dbReference>
<evidence type="ECO:0000256" key="1">
    <source>
        <dbReference type="ARBA" id="ARBA00004714"/>
    </source>
</evidence>
<dbReference type="InterPro" id="IPR013785">
    <property type="entry name" value="Aldolase_TIM"/>
</dbReference>